<protein>
    <submittedName>
        <fullName evidence="1">Uncharacterized protein</fullName>
    </submittedName>
</protein>
<dbReference type="EMBL" id="LT981265">
    <property type="protein sequence ID" value="SPC33868.1"/>
    <property type="molecule type" value="Genomic_DNA"/>
</dbReference>
<dbReference type="Proteomes" id="UP000236248">
    <property type="component" value="Chromosome NCAV"/>
</dbReference>
<evidence type="ECO:0000313" key="1">
    <source>
        <dbReference type="EMBL" id="SPC33868.1"/>
    </source>
</evidence>
<dbReference type="KEGG" id="ncv:NCAV_0687"/>
<dbReference type="RefSeq" id="WP_103287349.1">
    <property type="nucleotide sequence ID" value="NZ_LT981265.1"/>
</dbReference>
<gene>
    <name evidence="1" type="ORF">NCAV_0687</name>
</gene>
<dbReference type="AlphaFoldDB" id="A0A2K5AQD4"/>
<name>A0A2K5AQD4_9ARCH</name>
<dbReference type="GeneID" id="41594754"/>
<keyword evidence="2" id="KW-1185">Reference proteome</keyword>
<sequence>MARKFMEWWNSIPADIRNKAKGNDDWSKYKPLLNQINYAMVALHLQGNHSMKPTSEELLSWIKNGEIDVVRMSK</sequence>
<reference evidence="2" key="1">
    <citation type="submission" date="2018-01" db="EMBL/GenBank/DDBJ databases">
        <authorList>
            <person name="Kerou L M."/>
        </authorList>
    </citation>
    <scope>NUCLEOTIDE SEQUENCE [LARGE SCALE GENOMIC DNA]</scope>
    <source>
        <strain evidence="2">SCU2</strain>
    </source>
</reference>
<organism evidence="1 2">
    <name type="scientific">Candidatus Nitrosocaldus cavascurensis</name>
    <dbReference type="NCBI Taxonomy" id="2058097"/>
    <lineage>
        <taxon>Archaea</taxon>
        <taxon>Nitrososphaerota</taxon>
        <taxon>Nitrososphaeria</taxon>
        <taxon>Candidatus Nitrosocaldales</taxon>
        <taxon>Candidatus Nitrosocaldaceae</taxon>
        <taxon>Candidatus Nitrosocaldus</taxon>
    </lineage>
</organism>
<proteinExistence type="predicted"/>
<accession>A0A2K5AQD4</accession>
<evidence type="ECO:0000313" key="2">
    <source>
        <dbReference type="Proteomes" id="UP000236248"/>
    </source>
</evidence>